<proteinExistence type="predicted"/>
<sequence>MQHKYKYITNCKAFCTTIMNVISGYSDPKKNIYLDSEEMEQEVEATTETNEATGSDHCNVSHFMAEVKQELDNETKHKIP</sequence>
<evidence type="ECO:0000313" key="1">
    <source>
        <dbReference type="EMBL" id="CEK92407.1"/>
    </source>
</evidence>
<feature type="non-terminal residue" evidence="1">
    <location>
        <position position="80"/>
    </location>
</feature>
<organism evidence="1">
    <name type="scientific">Arion vulgaris</name>
    <dbReference type="NCBI Taxonomy" id="1028688"/>
    <lineage>
        <taxon>Eukaryota</taxon>
        <taxon>Metazoa</taxon>
        <taxon>Spiralia</taxon>
        <taxon>Lophotrochozoa</taxon>
        <taxon>Mollusca</taxon>
        <taxon>Gastropoda</taxon>
        <taxon>Heterobranchia</taxon>
        <taxon>Euthyneura</taxon>
        <taxon>Panpulmonata</taxon>
        <taxon>Eupulmonata</taxon>
        <taxon>Stylommatophora</taxon>
        <taxon>Helicina</taxon>
        <taxon>Arionoidea</taxon>
        <taxon>Arionidae</taxon>
        <taxon>Arion</taxon>
    </lineage>
</organism>
<protein>
    <submittedName>
        <fullName evidence="1">Uncharacterized protein</fullName>
    </submittedName>
</protein>
<dbReference type="EMBL" id="HACG01045542">
    <property type="protein sequence ID" value="CEK92407.1"/>
    <property type="molecule type" value="Transcribed_RNA"/>
</dbReference>
<accession>A0A0B7BHP3</accession>
<dbReference type="AlphaFoldDB" id="A0A0B7BHP3"/>
<reference evidence="1" key="1">
    <citation type="submission" date="2014-12" db="EMBL/GenBank/DDBJ databases">
        <title>Insight into the proteome of Arion vulgaris.</title>
        <authorList>
            <person name="Aradska J."/>
            <person name="Bulat T."/>
            <person name="Smidak R."/>
            <person name="Sarate P."/>
            <person name="Gangsoo J."/>
            <person name="Sialana F."/>
            <person name="Bilban M."/>
            <person name="Lubec G."/>
        </authorList>
    </citation>
    <scope>NUCLEOTIDE SEQUENCE</scope>
    <source>
        <tissue evidence="1">Skin</tissue>
    </source>
</reference>
<name>A0A0B7BHP3_9EUPU</name>
<gene>
    <name evidence="1" type="primary">ORF188084</name>
</gene>